<dbReference type="Proteomes" id="UP001634007">
    <property type="component" value="Unassembled WGS sequence"/>
</dbReference>
<dbReference type="PANTHER" id="PTHR33177:SF24">
    <property type="entry name" value="FILAMENTOUS HEMAGGLUTININ TRANSPORTER"/>
    <property type="match status" value="1"/>
</dbReference>
<evidence type="ECO:0000313" key="3">
    <source>
        <dbReference type="EMBL" id="KAL3737447.1"/>
    </source>
</evidence>
<organism evidence="3 4">
    <name type="scientific">Eucalyptus globulus</name>
    <name type="common">Tasmanian blue gum</name>
    <dbReference type="NCBI Taxonomy" id="34317"/>
    <lineage>
        <taxon>Eukaryota</taxon>
        <taxon>Viridiplantae</taxon>
        <taxon>Streptophyta</taxon>
        <taxon>Embryophyta</taxon>
        <taxon>Tracheophyta</taxon>
        <taxon>Spermatophyta</taxon>
        <taxon>Magnoliopsida</taxon>
        <taxon>eudicotyledons</taxon>
        <taxon>Gunneridae</taxon>
        <taxon>Pentapetalae</taxon>
        <taxon>rosids</taxon>
        <taxon>malvids</taxon>
        <taxon>Myrtales</taxon>
        <taxon>Myrtaceae</taxon>
        <taxon>Myrtoideae</taxon>
        <taxon>Eucalypteae</taxon>
        <taxon>Eucalyptus</taxon>
    </lineage>
</organism>
<name>A0ABD3KDM9_EUCGL</name>
<gene>
    <name evidence="3" type="ORF">ACJRO7_026246</name>
</gene>
<feature type="region of interest" description="Disordered" evidence="1">
    <location>
        <begin position="1"/>
        <end position="36"/>
    </location>
</feature>
<dbReference type="PANTHER" id="PTHR33177">
    <property type="entry name" value="PUTATIVE-RELATED"/>
    <property type="match status" value="1"/>
</dbReference>
<sequence length="250" mass="27142">MAADVSSTVGYMSGFSTEESKRARGGGGGGNEKPTALVTRDLLGGLHEIESRDLDLDLQVPAGWEKRLDLKSGKIYIQRCNSLRSSPPSSSDHKQQADQTLTRLQDLNFPPSPSKPLLNLFDESCLDLKLMSSPSLPSSCSYQSVCTLDKVKSALEKAEREPFKKGLPAHWRSPSSSSLSPSNSSSSSSIREKHREANDEKVSPTTVAAGCPTCLLYVLISTSNPKCPRCDMMVPLPSSKRPRIDLNMSI</sequence>
<evidence type="ECO:0000259" key="2">
    <source>
        <dbReference type="Pfam" id="PF24747"/>
    </source>
</evidence>
<dbReference type="InterPro" id="IPR056440">
    <property type="entry name" value="Zn-ribbon_GIR1"/>
</dbReference>
<dbReference type="EMBL" id="JBJKBG010000006">
    <property type="protein sequence ID" value="KAL3737447.1"/>
    <property type="molecule type" value="Genomic_DNA"/>
</dbReference>
<keyword evidence="4" id="KW-1185">Reference proteome</keyword>
<feature type="domain" description="GIR1-like zinc ribbon" evidence="2">
    <location>
        <begin position="207"/>
        <end position="234"/>
    </location>
</feature>
<dbReference type="AlphaFoldDB" id="A0ABD3KDM9"/>
<proteinExistence type="predicted"/>
<evidence type="ECO:0000256" key="1">
    <source>
        <dbReference type="SAM" id="MobiDB-lite"/>
    </source>
</evidence>
<dbReference type="Pfam" id="PF24747">
    <property type="entry name" value="Zn-ribbon_GIR1"/>
    <property type="match status" value="1"/>
</dbReference>
<comment type="caution">
    <text evidence="3">The sequence shown here is derived from an EMBL/GenBank/DDBJ whole genome shotgun (WGS) entry which is preliminary data.</text>
</comment>
<feature type="compositionally biased region" description="Basic and acidic residues" evidence="1">
    <location>
        <begin position="190"/>
        <end position="202"/>
    </location>
</feature>
<reference evidence="3 4" key="1">
    <citation type="submission" date="2024-11" db="EMBL/GenBank/DDBJ databases">
        <title>Chromosome-level genome assembly of Eucalyptus globulus Labill. provides insights into its genome evolution.</title>
        <authorList>
            <person name="Li X."/>
        </authorList>
    </citation>
    <scope>NUCLEOTIDE SEQUENCE [LARGE SCALE GENOMIC DNA]</scope>
    <source>
        <strain evidence="3">CL2024</strain>
        <tissue evidence="3">Fresh tender leaves</tissue>
    </source>
</reference>
<feature type="compositionally biased region" description="Polar residues" evidence="1">
    <location>
        <begin position="1"/>
        <end position="17"/>
    </location>
</feature>
<feature type="region of interest" description="Disordered" evidence="1">
    <location>
        <begin position="162"/>
        <end position="202"/>
    </location>
</feature>
<evidence type="ECO:0000313" key="4">
    <source>
        <dbReference type="Proteomes" id="UP001634007"/>
    </source>
</evidence>
<accession>A0ABD3KDM9</accession>
<dbReference type="InterPro" id="IPR055281">
    <property type="entry name" value="GIR1-2/SIED1"/>
</dbReference>
<protein>
    <recommendedName>
        <fullName evidence="2">GIR1-like zinc ribbon domain-containing protein</fullName>
    </recommendedName>
</protein>
<feature type="compositionally biased region" description="Low complexity" evidence="1">
    <location>
        <begin position="173"/>
        <end position="189"/>
    </location>
</feature>